<feature type="domain" description="Phospholipid/glycerol acyltransferase" evidence="2">
    <location>
        <begin position="124"/>
        <end position="244"/>
    </location>
</feature>
<dbReference type="Pfam" id="PF01553">
    <property type="entry name" value="Acyltransferase"/>
    <property type="match status" value="1"/>
</dbReference>
<accession>A0A4P2Q3G7</accession>
<dbReference type="InterPro" id="IPR002123">
    <property type="entry name" value="Plipid/glycerol_acylTrfase"/>
</dbReference>
<feature type="region of interest" description="Disordered" evidence="1">
    <location>
        <begin position="346"/>
        <end position="372"/>
    </location>
</feature>
<reference evidence="3 4" key="1">
    <citation type="submission" date="2015-09" db="EMBL/GenBank/DDBJ databases">
        <title>Sorangium comparison.</title>
        <authorList>
            <person name="Zaburannyi N."/>
            <person name="Bunk B."/>
            <person name="Overmann J."/>
            <person name="Mueller R."/>
        </authorList>
    </citation>
    <scope>NUCLEOTIDE SEQUENCE [LARGE SCALE GENOMIC DNA]</scope>
    <source>
        <strain evidence="3 4">So ceGT47</strain>
    </source>
</reference>
<organism evidence="3 4">
    <name type="scientific">Sorangium cellulosum</name>
    <name type="common">Polyangium cellulosum</name>
    <dbReference type="NCBI Taxonomy" id="56"/>
    <lineage>
        <taxon>Bacteria</taxon>
        <taxon>Pseudomonadati</taxon>
        <taxon>Myxococcota</taxon>
        <taxon>Polyangia</taxon>
        <taxon>Polyangiales</taxon>
        <taxon>Polyangiaceae</taxon>
        <taxon>Sorangium</taxon>
    </lineage>
</organism>
<dbReference type="GO" id="GO:0016020">
    <property type="term" value="C:membrane"/>
    <property type="evidence" value="ECO:0007669"/>
    <property type="project" value="TreeGrafter"/>
</dbReference>
<dbReference type="EMBL" id="CP012670">
    <property type="protein sequence ID" value="AUX23546.1"/>
    <property type="molecule type" value="Genomic_DNA"/>
</dbReference>
<feature type="compositionally biased region" description="Basic and acidic residues" evidence="1">
    <location>
        <begin position="349"/>
        <end position="368"/>
    </location>
</feature>
<sequence length="406" mass="43896">MAVHLLIRGNFPQQCESGARSGGGRRARSAGGRAREYRFPSVASHARAPGPVLILPREPRPDLDLVKDAIAAFREKGRERVRPNDLDARDPAFIARVLPLLGLLYDDYCRCETELEEELPDGPFLAIGNHNAMTGMPDMYCHMTAFWRRYGTSRPAYGLMHDLPFNVPKAGPWLNASGAIAACPENARRALARGAALLVFPGGDLDACKPTSAQYTIRFGQRRGFVRLAIREGVPIVPIVSVGAHQSLYIATDGRRLAEWLGLPRLARSNVAPLGLALPWGLIVGVPIPHVPLPVKIHTRMLRPLHLGLPRGAADDPVQVERAFERIVAVMQAGLDELRAAGRHGLFPRAERGSPRAERGSPRAERGGARRGGAAFAPNVWAGAHAAPGAARARQRAVGLAGLSEK</sequence>
<dbReference type="GO" id="GO:0016746">
    <property type="term" value="F:acyltransferase activity"/>
    <property type="evidence" value="ECO:0007669"/>
    <property type="project" value="InterPro"/>
</dbReference>
<gene>
    <name evidence="3" type="ORF">SOCEGT47_040730</name>
</gene>
<dbReference type="PANTHER" id="PTHR22753">
    <property type="entry name" value="TRANSMEMBRANE PROTEIN 68"/>
    <property type="match status" value="1"/>
</dbReference>
<dbReference type="SUPFAM" id="SSF69593">
    <property type="entry name" value="Glycerol-3-phosphate (1)-acyltransferase"/>
    <property type="match status" value="1"/>
</dbReference>
<name>A0A4P2Q3G7_SORCE</name>
<dbReference type="PANTHER" id="PTHR22753:SF14">
    <property type="entry name" value="MONOACYLGLYCEROL_DIACYLGLYCEROL O-ACYLTRANSFERASE"/>
    <property type="match status" value="1"/>
</dbReference>
<feature type="region of interest" description="Disordered" evidence="1">
    <location>
        <begin position="16"/>
        <end position="35"/>
    </location>
</feature>
<protein>
    <recommendedName>
        <fullName evidence="2">Phospholipid/glycerol acyltransferase domain-containing protein</fullName>
    </recommendedName>
</protein>
<dbReference type="AlphaFoldDB" id="A0A4P2Q3G7"/>
<dbReference type="SMART" id="SM00563">
    <property type="entry name" value="PlsC"/>
    <property type="match status" value="1"/>
</dbReference>
<dbReference type="Proteomes" id="UP000295781">
    <property type="component" value="Chromosome"/>
</dbReference>
<evidence type="ECO:0000256" key="1">
    <source>
        <dbReference type="SAM" id="MobiDB-lite"/>
    </source>
</evidence>
<evidence type="ECO:0000313" key="3">
    <source>
        <dbReference type="EMBL" id="AUX23546.1"/>
    </source>
</evidence>
<proteinExistence type="predicted"/>
<evidence type="ECO:0000313" key="4">
    <source>
        <dbReference type="Proteomes" id="UP000295781"/>
    </source>
</evidence>
<evidence type="ECO:0000259" key="2">
    <source>
        <dbReference type="SMART" id="SM00563"/>
    </source>
</evidence>